<keyword evidence="1" id="KW-0732">Signal</keyword>
<gene>
    <name evidence="2" type="ORF">JN12_00237</name>
</gene>
<protein>
    <submittedName>
        <fullName evidence="2">Uncharacterized protein</fullName>
    </submittedName>
</protein>
<reference evidence="2 3" key="1">
    <citation type="submission" date="2019-07" db="EMBL/GenBank/DDBJ databases">
        <title>Genomic Encyclopedia of Archaeal and Bacterial Type Strains, Phase II (KMG-II): from individual species to whole genera.</title>
        <authorList>
            <person name="Goeker M."/>
        </authorList>
    </citation>
    <scope>NUCLEOTIDE SEQUENCE [LARGE SCALE GENOMIC DNA]</scope>
    <source>
        <strain evidence="2 3">ATCC BAA-1139</strain>
    </source>
</reference>
<dbReference type="OrthoDB" id="5396826at2"/>
<dbReference type="EMBL" id="VLLN01000001">
    <property type="protein sequence ID" value="TWJ33563.1"/>
    <property type="molecule type" value="Genomic_DNA"/>
</dbReference>
<keyword evidence="3" id="KW-1185">Reference proteome</keyword>
<sequence>MRRSACLIFAVAVSLVIVASPLMSAETAIEPQAREECLLLARNCVDDIYTVQQRIERLRKEIEKGTEVYTPAELLKLKDALADAYRKLIDTVEGE</sequence>
<name>A0A562WSZ8_9BACT</name>
<feature type="chain" id="PRO_5022221886" evidence="1">
    <location>
        <begin position="26"/>
        <end position="95"/>
    </location>
</feature>
<accession>A0A562WSZ8</accession>
<proteinExistence type="predicted"/>
<comment type="caution">
    <text evidence="2">The sequence shown here is derived from an EMBL/GenBank/DDBJ whole genome shotgun (WGS) entry which is preliminary data.</text>
</comment>
<dbReference type="RefSeq" id="WP_145017240.1">
    <property type="nucleotide sequence ID" value="NZ_VLLN01000001.1"/>
</dbReference>
<dbReference type="Proteomes" id="UP000319449">
    <property type="component" value="Unassembled WGS sequence"/>
</dbReference>
<evidence type="ECO:0000256" key="1">
    <source>
        <dbReference type="SAM" id="SignalP"/>
    </source>
</evidence>
<evidence type="ECO:0000313" key="3">
    <source>
        <dbReference type="Proteomes" id="UP000319449"/>
    </source>
</evidence>
<organism evidence="2 3">
    <name type="scientific">Geobacter argillaceus</name>
    <dbReference type="NCBI Taxonomy" id="345631"/>
    <lineage>
        <taxon>Bacteria</taxon>
        <taxon>Pseudomonadati</taxon>
        <taxon>Thermodesulfobacteriota</taxon>
        <taxon>Desulfuromonadia</taxon>
        <taxon>Geobacterales</taxon>
        <taxon>Geobacteraceae</taxon>
        <taxon>Geobacter</taxon>
    </lineage>
</organism>
<evidence type="ECO:0000313" key="2">
    <source>
        <dbReference type="EMBL" id="TWJ33563.1"/>
    </source>
</evidence>
<feature type="signal peptide" evidence="1">
    <location>
        <begin position="1"/>
        <end position="25"/>
    </location>
</feature>
<dbReference type="AlphaFoldDB" id="A0A562WSZ8"/>